<comment type="caution">
    <text evidence="11">The sequence shown here is derived from an EMBL/GenBank/DDBJ whole genome shotgun (WGS) entry which is preliminary data.</text>
</comment>
<sequence>MTAVSERATVRARPPDPEAVAARPRWERPALAALLLGTAALYLVNLGDSGWANGYYAAAVQAGSQSWTAALFGATDAAGGITVDKTPAAVWVMVASARVFGFNPWSMLVPQALMGVAAVAVLWAAVRRISGPGPALLAGAVLALTPAAALMFRFNNPDALLVLALVMAGYATLRALDADAARYWLPLAGVAVGIGFLAKMLQVAVVLPVFAAAFLVCADLPWRDRLRRSVVAGLAAVVSAGWYLLLVSVWPADRRPYIGGSQHNSILELALGYNGLGRLTGAETGGLGNPNHDVGWDRLLGMGMGLQIGWLLPAAVIALIGGLICRGRAPRTDRTRAALLLWGGWLVVVGVTFSYMQGIVHPYYTVALAPAVGATLATGVPLLWARRDDIRVATTLAGMTAITAILSYTLLQRNSDWMRWLGPTVLAAGLIVAVLLLGVRRLAPPMPTVLAGLAVVVALAGPGAYSIATAATPHTGAIPSVGPANPHGRGGPAGFLSLSEPGPNLVALLAADEHRWAAATVGSNNAAGYQLAAGTPVFAVGGFNGTDPAPTLEQFQRYVADNQIGYFLTTSAEPRRTTQGFGRATSGSDDARRIADWVAESFGSRVVDGVTVYQLAR</sequence>
<reference evidence="11 12" key="1">
    <citation type="submission" date="2016-12" db="EMBL/GenBank/DDBJ databases">
        <title>The new phylogeny of genus Mycobacterium.</title>
        <authorList>
            <person name="Tortoli E."/>
            <person name="Trovato A."/>
            <person name="Cirillo D.M."/>
        </authorList>
    </citation>
    <scope>NUCLEOTIDE SEQUENCE [LARGE SCALE GENOMIC DNA]</scope>
    <source>
        <strain evidence="11 12">DSM 45130</strain>
    </source>
</reference>
<feature type="transmembrane region" description="Helical" evidence="8">
    <location>
        <begin position="159"/>
        <end position="176"/>
    </location>
</feature>
<dbReference type="Proteomes" id="UP000192801">
    <property type="component" value="Unassembled WGS sequence"/>
</dbReference>
<feature type="domain" description="Putative mannosyltransferase YkcA/B-like C-terminal" evidence="10">
    <location>
        <begin position="509"/>
        <end position="600"/>
    </location>
</feature>
<dbReference type="InterPro" id="IPR056785">
    <property type="entry name" value="YkcA/B-like_C"/>
</dbReference>
<keyword evidence="3" id="KW-0328">Glycosyltransferase</keyword>
<feature type="transmembrane region" description="Helical" evidence="8">
    <location>
        <begin position="229"/>
        <end position="250"/>
    </location>
</feature>
<feature type="transmembrane region" description="Helical" evidence="8">
    <location>
        <begin position="392"/>
        <end position="411"/>
    </location>
</feature>
<keyword evidence="7 8" id="KW-0472">Membrane</keyword>
<feature type="transmembrane region" description="Helical" evidence="8">
    <location>
        <begin position="337"/>
        <end position="356"/>
    </location>
</feature>
<dbReference type="OrthoDB" id="5241882at2"/>
<feature type="transmembrane region" description="Helical" evidence="8">
    <location>
        <begin position="362"/>
        <end position="385"/>
    </location>
</feature>
<evidence type="ECO:0000313" key="11">
    <source>
        <dbReference type="EMBL" id="ORA69588.1"/>
    </source>
</evidence>
<evidence type="ECO:0000313" key="12">
    <source>
        <dbReference type="Proteomes" id="UP000192801"/>
    </source>
</evidence>
<evidence type="ECO:0000256" key="7">
    <source>
        <dbReference type="ARBA" id="ARBA00023136"/>
    </source>
</evidence>
<dbReference type="GO" id="GO:0009103">
    <property type="term" value="P:lipopolysaccharide biosynthetic process"/>
    <property type="evidence" value="ECO:0007669"/>
    <property type="project" value="UniProtKB-ARBA"/>
</dbReference>
<name>A0A1X0DB59_9MYCO</name>
<feature type="transmembrane region" description="Helical" evidence="8">
    <location>
        <begin position="304"/>
        <end position="325"/>
    </location>
</feature>
<keyword evidence="12" id="KW-1185">Reference proteome</keyword>
<keyword evidence="2" id="KW-1003">Cell membrane</keyword>
<evidence type="ECO:0000256" key="3">
    <source>
        <dbReference type="ARBA" id="ARBA00022676"/>
    </source>
</evidence>
<feature type="transmembrane region" description="Helical" evidence="8">
    <location>
        <begin position="449"/>
        <end position="468"/>
    </location>
</feature>
<evidence type="ECO:0000256" key="2">
    <source>
        <dbReference type="ARBA" id="ARBA00022475"/>
    </source>
</evidence>
<dbReference type="EMBL" id="MVHS01000031">
    <property type="protein sequence ID" value="ORA69588.1"/>
    <property type="molecule type" value="Genomic_DNA"/>
</dbReference>
<dbReference type="InterPro" id="IPR050297">
    <property type="entry name" value="LipidA_mod_glycosyltrf_83"/>
</dbReference>
<evidence type="ECO:0000256" key="8">
    <source>
        <dbReference type="SAM" id="Phobius"/>
    </source>
</evidence>
<protein>
    <submittedName>
        <fullName evidence="11">Glycosyl transferase</fullName>
    </submittedName>
</protein>
<feature type="transmembrane region" description="Helical" evidence="8">
    <location>
        <begin position="108"/>
        <end position="126"/>
    </location>
</feature>
<dbReference type="InterPro" id="IPR038731">
    <property type="entry name" value="RgtA/B/C-like"/>
</dbReference>
<dbReference type="GO" id="GO:0010041">
    <property type="term" value="P:response to iron(III) ion"/>
    <property type="evidence" value="ECO:0007669"/>
    <property type="project" value="TreeGrafter"/>
</dbReference>
<feature type="transmembrane region" description="Helical" evidence="8">
    <location>
        <begin position="417"/>
        <end position="437"/>
    </location>
</feature>
<dbReference type="Pfam" id="PF24878">
    <property type="entry name" value="YkcB_C"/>
    <property type="match status" value="1"/>
</dbReference>
<proteinExistence type="predicted"/>
<keyword evidence="4 11" id="KW-0808">Transferase</keyword>
<dbReference type="STRING" id="444597.BST26_13435"/>
<dbReference type="GO" id="GO:0016763">
    <property type="term" value="F:pentosyltransferase activity"/>
    <property type="evidence" value="ECO:0007669"/>
    <property type="project" value="TreeGrafter"/>
</dbReference>
<evidence type="ECO:0000259" key="9">
    <source>
        <dbReference type="Pfam" id="PF13231"/>
    </source>
</evidence>
<dbReference type="GO" id="GO:0005886">
    <property type="term" value="C:plasma membrane"/>
    <property type="evidence" value="ECO:0007669"/>
    <property type="project" value="UniProtKB-SubCell"/>
</dbReference>
<accession>A0A1X0DB59</accession>
<dbReference type="PANTHER" id="PTHR33908:SF3">
    <property type="entry name" value="UNDECAPRENYL PHOSPHATE-ALPHA-4-AMINO-4-DEOXY-L-ARABINOSE ARABINOSYL TRANSFERASE"/>
    <property type="match status" value="1"/>
</dbReference>
<evidence type="ECO:0000256" key="5">
    <source>
        <dbReference type="ARBA" id="ARBA00022692"/>
    </source>
</evidence>
<keyword evidence="5 8" id="KW-0812">Transmembrane</keyword>
<dbReference type="Pfam" id="PF13231">
    <property type="entry name" value="PMT_2"/>
    <property type="match status" value="1"/>
</dbReference>
<evidence type="ECO:0000256" key="4">
    <source>
        <dbReference type="ARBA" id="ARBA00022679"/>
    </source>
</evidence>
<feature type="transmembrane region" description="Helical" evidence="8">
    <location>
        <begin position="204"/>
        <end position="222"/>
    </location>
</feature>
<feature type="domain" description="Glycosyltransferase RgtA/B/C/D-like" evidence="9">
    <location>
        <begin position="84"/>
        <end position="238"/>
    </location>
</feature>
<feature type="transmembrane region" description="Helical" evidence="8">
    <location>
        <begin position="133"/>
        <end position="153"/>
    </location>
</feature>
<gene>
    <name evidence="11" type="ORF">BST26_13435</name>
</gene>
<evidence type="ECO:0000256" key="6">
    <source>
        <dbReference type="ARBA" id="ARBA00022989"/>
    </source>
</evidence>
<keyword evidence="6 8" id="KW-1133">Transmembrane helix</keyword>
<evidence type="ECO:0000256" key="1">
    <source>
        <dbReference type="ARBA" id="ARBA00004651"/>
    </source>
</evidence>
<dbReference type="PANTHER" id="PTHR33908">
    <property type="entry name" value="MANNOSYLTRANSFERASE YKCB-RELATED"/>
    <property type="match status" value="1"/>
</dbReference>
<evidence type="ECO:0000259" key="10">
    <source>
        <dbReference type="Pfam" id="PF24878"/>
    </source>
</evidence>
<dbReference type="RefSeq" id="WP_083031577.1">
    <property type="nucleotide sequence ID" value="NZ_AP022618.1"/>
</dbReference>
<comment type="subcellular location">
    <subcellularLocation>
        <location evidence="1">Cell membrane</location>
        <topology evidence="1">Multi-pass membrane protein</topology>
    </subcellularLocation>
</comment>
<dbReference type="AlphaFoldDB" id="A0A1X0DB59"/>
<organism evidence="11 12">
    <name type="scientific">Mycolicibacterium insubricum</name>
    <dbReference type="NCBI Taxonomy" id="444597"/>
    <lineage>
        <taxon>Bacteria</taxon>
        <taxon>Bacillati</taxon>
        <taxon>Actinomycetota</taxon>
        <taxon>Actinomycetes</taxon>
        <taxon>Mycobacteriales</taxon>
        <taxon>Mycobacteriaceae</taxon>
        <taxon>Mycolicibacterium</taxon>
    </lineage>
</organism>